<protein>
    <submittedName>
        <fullName evidence="1">Cyclase family protein</fullName>
    </submittedName>
</protein>
<dbReference type="Proteomes" id="UP000290218">
    <property type="component" value="Unassembled WGS sequence"/>
</dbReference>
<dbReference type="GO" id="GO:0004061">
    <property type="term" value="F:arylformamidase activity"/>
    <property type="evidence" value="ECO:0007669"/>
    <property type="project" value="InterPro"/>
</dbReference>
<accession>A0A4Q1CBI9</accession>
<dbReference type="Gene3D" id="3.50.30.50">
    <property type="entry name" value="Putative cyclase"/>
    <property type="match status" value="1"/>
</dbReference>
<dbReference type="InterPro" id="IPR007325">
    <property type="entry name" value="KFase/CYL"/>
</dbReference>
<dbReference type="PANTHER" id="PTHR31118">
    <property type="entry name" value="CYCLASE-LIKE PROTEIN 2"/>
    <property type="match status" value="1"/>
</dbReference>
<sequence>MNRLIDLTMPLRPGMRGVETEPKFTVGANGWNAATWHLYSHAGTHMDAQIHFAAGPETIDQHTPARCMGPAWVVRQPGLAPKSLHTVAGLGAVADQFQSGDSLLLHTGWSAHVDNPAVYRDGLPRISEELARWCVAKKVKLLGVEPPSVADVSNLPEVTLIHQILLSGGVTIVEGLTNLDLLKTDRVFFAALPLRLAGGDGCPVRAFAAEGPLPDWDFTPTP</sequence>
<name>A0A4Q1CBI9_9BACT</name>
<reference evidence="1 2" key="1">
    <citation type="submission" date="2019-01" db="EMBL/GenBank/DDBJ databases">
        <title>Lacunisphaera sp. strain TWA-58.</title>
        <authorList>
            <person name="Chen W.-M."/>
        </authorList>
    </citation>
    <scope>NUCLEOTIDE SEQUENCE [LARGE SCALE GENOMIC DNA]</scope>
    <source>
        <strain evidence="1 2">TWA-58</strain>
    </source>
</reference>
<dbReference type="RefSeq" id="WP_129047708.1">
    <property type="nucleotide sequence ID" value="NZ_SDHX01000001.1"/>
</dbReference>
<proteinExistence type="predicted"/>
<dbReference type="PANTHER" id="PTHR31118:SF32">
    <property type="entry name" value="KYNURENINE FORMAMIDASE"/>
    <property type="match status" value="1"/>
</dbReference>
<dbReference type="Pfam" id="PF04199">
    <property type="entry name" value="Cyclase"/>
    <property type="match status" value="1"/>
</dbReference>
<dbReference type="InterPro" id="IPR037175">
    <property type="entry name" value="KFase_sf"/>
</dbReference>
<gene>
    <name evidence="1" type="ORF">ESB00_10845</name>
</gene>
<dbReference type="EMBL" id="SDHX01000001">
    <property type="protein sequence ID" value="RXK56340.1"/>
    <property type="molecule type" value="Genomic_DNA"/>
</dbReference>
<comment type="caution">
    <text evidence="1">The sequence shown here is derived from an EMBL/GenBank/DDBJ whole genome shotgun (WGS) entry which is preliminary data.</text>
</comment>
<evidence type="ECO:0000313" key="2">
    <source>
        <dbReference type="Proteomes" id="UP000290218"/>
    </source>
</evidence>
<dbReference type="OrthoDB" id="9796085at2"/>
<dbReference type="AlphaFoldDB" id="A0A4Q1CBI9"/>
<dbReference type="SUPFAM" id="SSF102198">
    <property type="entry name" value="Putative cyclase"/>
    <property type="match status" value="1"/>
</dbReference>
<evidence type="ECO:0000313" key="1">
    <source>
        <dbReference type="EMBL" id="RXK56340.1"/>
    </source>
</evidence>
<organism evidence="1 2">
    <name type="scientific">Oleiharenicola lentus</name>
    <dbReference type="NCBI Taxonomy" id="2508720"/>
    <lineage>
        <taxon>Bacteria</taxon>
        <taxon>Pseudomonadati</taxon>
        <taxon>Verrucomicrobiota</taxon>
        <taxon>Opitutia</taxon>
        <taxon>Opitutales</taxon>
        <taxon>Opitutaceae</taxon>
        <taxon>Oleiharenicola</taxon>
    </lineage>
</organism>
<keyword evidence="2" id="KW-1185">Reference proteome</keyword>
<dbReference type="GO" id="GO:0019441">
    <property type="term" value="P:L-tryptophan catabolic process to kynurenine"/>
    <property type="evidence" value="ECO:0007669"/>
    <property type="project" value="InterPro"/>
</dbReference>